<organism evidence="1 2">
    <name type="scientific">Dendrothele bispora (strain CBS 962.96)</name>
    <dbReference type="NCBI Taxonomy" id="1314807"/>
    <lineage>
        <taxon>Eukaryota</taxon>
        <taxon>Fungi</taxon>
        <taxon>Dikarya</taxon>
        <taxon>Basidiomycota</taxon>
        <taxon>Agaricomycotina</taxon>
        <taxon>Agaricomycetes</taxon>
        <taxon>Agaricomycetidae</taxon>
        <taxon>Agaricales</taxon>
        <taxon>Agaricales incertae sedis</taxon>
        <taxon>Dendrothele</taxon>
    </lineage>
</organism>
<accession>A0A4S8MRA0</accession>
<dbReference type="OrthoDB" id="8119704at2759"/>
<proteinExistence type="predicted"/>
<sequence length="172" mass="19693">MMICFFLVERNTIHDHFHFTLHRTPQAFLLTNLIVPSDSSSLEEYAKFGIPLDILSEAALKITVSWNTAVSCPVAVTVNVITLVKGLYQNYLTWTRTFCHSDTMKEVKEEEDFFIIVLDLSSIYKIRDIRKKLDGRGCGGRELGSREGSNTILILAWRQALDILRLRRTAEL</sequence>
<keyword evidence="2" id="KW-1185">Reference proteome</keyword>
<gene>
    <name evidence="1" type="ORF">K435DRAFT_773765</name>
</gene>
<dbReference type="AlphaFoldDB" id="A0A4S8MRA0"/>
<reference evidence="1 2" key="1">
    <citation type="journal article" date="2019" name="Nat. Ecol. Evol.">
        <title>Megaphylogeny resolves global patterns of mushroom evolution.</title>
        <authorList>
            <person name="Varga T."/>
            <person name="Krizsan K."/>
            <person name="Foldi C."/>
            <person name="Dima B."/>
            <person name="Sanchez-Garcia M."/>
            <person name="Sanchez-Ramirez S."/>
            <person name="Szollosi G.J."/>
            <person name="Szarkandi J.G."/>
            <person name="Papp V."/>
            <person name="Albert L."/>
            <person name="Andreopoulos W."/>
            <person name="Angelini C."/>
            <person name="Antonin V."/>
            <person name="Barry K.W."/>
            <person name="Bougher N.L."/>
            <person name="Buchanan P."/>
            <person name="Buyck B."/>
            <person name="Bense V."/>
            <person name="Catcheside P."/>
            <person name="Chovatia M."/>
            <person name="Cooper J."/>
            <person name="Damon W."/>
            <person name="Desjardin D."/>
            <person name="Finy P."/>
            <person name="Geml J."/>
            <person name="Haridas S."/>
            <person name="Hughes K."/>
            <person name="Justo A."/>
            <person name="Karasinski D."/>
            <person name="Kautmanova I."/>
            <person name="Kiss B."/>
            <person name="Kocsube S."/>
            <person name="Kotiranta H."/>
            <person name="LaButti K.M."/>
            <person name="Lechner B.E."/>
            <person name="Liimatainen K."/>
            <person name="Lipzen A."/>
            <person name="Lukacs Z."/>
            <person name="Mihaltcheva S."/>
            <person name="Morgado L.N."/>
            <person name="Niskanen T."/>
            <person name="Noordeloos M.E."/>
            <person name="Ohm R.A."/>
            <person name="Ortiz-Santana B."/>
            <person name="Ovrebo C."/>
            <person name="Racz N."/>
            <person name="Riley R."/>
            <person name="Savchenko A."/>
            <person name="Shiryaev A."/>
            <person name="Soop K."/>
            <person name="Spirin V."/>
            <person name="Szebenyi C."/>
            <person name="Tomsovsky M."/>
            <person name="Tulloss R.E."/>
            <person name="Uehling J."/>
            <person name="Grigoriev I.V."/>
            <person name="Vagvolgyi C."/>
            <person name="Papp T."/>
            <person name="Martin F.M."/>
            <person name="Miettinen O."/>
            <person name="Hibbett D.S."/>
            <person name="Nagy L.G."/>
        </authorList>
    </citation>
    <scope>NUCLEOTIDE SEQUENCE [LARGE SCALE GENOMIC DNA]</scope>
    <source>
        <strain evidence="1 2">CBS 962.96</strain>
    </source>
</reference>
<name>A0A4S8MRA0_DENBC</name>
<evidence type="ECO:0000313" key="2">
    <source>
        <dbReference type="Proteomes" id="UP000297245"/>
    </source>
</evidence>
<protein>
    <submittedName>
        <fullName evidence="1">Uncharacterized protein</fullName>
    </submittedName>
</protein>
<dbReference type="Proteomes" id="UP000297245">
    <property type="component" value="Unassembled WGS sequence"/>
</dbReference>
<evidence type="ECO:0000313" key="1">
    <source>
        <dbReference type="EMBL" id="THV05620.1"/>
    </source>
</evidence>
<dbReference type="EMBL" id="ML179048">
    <property type="protein sequence ID" value="THV05620.1"/>
    <property type="molecule type" value="Genomic_DNA"/>
</dbReference>